<dbReference type="Proteomes" id="UP000236743">
    <property type="component" value="Unassembled WGS sequence"/>
</dbReference>
<dbReference type="RefSeq" id="WP_103873042.1">
    <property type="nucleotide sequence ID" value="NZ_FNUY01000005.1"/>
</dbReference>
<dbReference type="InterPro" id="IPR040079">
    <property type="entry name" value="Glutathione_S-Trfase"/>
</dbReference>
<protein>
    <submittedName>
        <fullName evidence="2">Glutathione S-transferase</fullName>
    </submittedName>
</protein>
<evidence type="ECO:0000313" key="3">
    <source>
        <dbReference type="Proteomes" id="UP000236743"/>
    </source>
</evidence>
<keyword evidence="2" id="KW-0808">Transferase</keyword>
<dbReference type="InterPro" id="IPR036282">
    <property type="entry name" value="Glutathione-S-Trfase_C_sf"/>
</dbReference>
<accession>A0A1H6A173</accession>
<dbReference type="PANTHER" id="PTHR44051:SF8">
    <property type="entry name" value="GLUTATHIONE S-TRANSFERASE GSTA"/>
    <property type="match status" value="1"/>
</dbReference>
<dbReference type="SUPFAM" id="SSF47616">
    <property type="entry name" value="GST C-terminal domain-like"/>
    <property type="match status" value="1"/>
</dbReference>
<evidence type="ECO:0000313" key="2">
    <source>
        <dbReference type="EMBL" id="SEG42160.1"/>
    </source>
</evidence>
<dbReference type="CDD" id="cd03207">
    <property type="entry name" value="GST_C_8"/>
    <property type="match status" value="1"/>
</dbReference>
<dbReference type="SUPFAM" id="SSF52833">
    <property type="entry name" value="Thioredoxin-like"/>
    <property type="match status" value="1"/>
</dbReference>
<dbReference type="PANTHER" id="PTHR44051">
    <property type="entry name" value="GLUTATHIONE S-TRANSFERASE-RELATED"/>
    <property type="match status" value="1"/>
</dbReference>
<keyword evidence="3" id="KW-1185">Reference proteome</keyword>
<dbReference type="GO" id="GO:0016740">
    <property type="term" value="F:transferase activity"/>
    <property type="evidence" value="ECO:0007669"/>
    <property type="project" value="UniProtKB-KW"/>
</dbReference>
<organism evidence="2 3">
    <name type="scientific">Bosea lathyri</name>
    <dbReference type="NCBI Taxonomy" id="1036778"/>
    <lineage>
        <taxon>Bacteria</taxon>
        <taxon>Pseudomonadati</taxon>
        <taxon>Pseudomonadota</taxon>
        <taxon>Alphaproteobacteria</taxon>
        <taxon>Hyphomicrobiales</taxon>
        <taxon>Boseaceae</taxon>
        <taxon>Bosea</taxon>
    </lineage>
</organism>
<sequence>MSDELVLYTNPMSRGRIARWMLEEVGQPYRAEIVGFGPQMKGPNYKALNPMGKVPTLRHGETTVTECAAICAYLADAFPGAGLAPAHASRERGPYYRWLFFGAGPTEAAVTNRALGVEVSPERARMVGYGSFADVMDTLETAVTQGEYILGDRFSAVDVYLGSQILWGLQFGSMEKRPAFEAYGKRIAGRPAAVRSQAIDDALIAEQQKAG</sequence>
<dbReference type="Gene3D" id="3.40.30.10">
    <property type="entry name" value="Glutaredoxin"/>
    <property type="match status" value="1"/>
</dbReference>
<dbReference type="EMBL" id="FNUY01000005">
    <property type="protein sequence ID" value="SEG42160.1"/>
    <property type="molecule type" value="Genomic_DNA"/>
</dbReference>
<dbReference type="AlphaFoldDB" id="A0A1H6A173"/>
<dbReference type="InterPro" id="IPR004045">
    <property type="entry name" value="Glutathione_S-Trfase_N"/>
</dbReference>
<dbReference type="SFLD" id="SFLDG01150">
    <property type="entry name" value="Main.1:_Beta-like"/>
    <property type="match status" value="1"/>
</dbReference>
<dbReference type="SFLD" id="SFLDG00358">
    <property type="entry name" value="Main_(cytGST)"/>
    <property type="match status" value="1"/>
</dbReference>
<dbReference type="Gene3D" id="1.20.1050.10">
    <property type="match status" value="1"/>
</dbReference>
<feature type="domain" description="GST N-terminal" evidence="1">
    <location>
        <begin position="2"/>
        <end position="82"/>
    </location>
</feature>
<proteinExistence type="predicted"/>
<gene>
    <name evidence="2" type="ORF">SAMN04488115_105134</name>
</gene>
<evidence type="ECO:0000259" key="1">
    <source>
        <dbReference type="PROSITE" id="PS50404"/>
    </source>
</evidence>
<reference evidence="2 3" key="1">
    <citation type="submission" date="2016-10" db="EMBL/GenBank/DDBJ databases">
        <authorList>
            <person name="de Groot N.N."/>
        </authorList>
    </citation>
    <scope>NUCLEOTIDE SEQUENCE [LARGE SCALE GENOMIC DNA]</scope>
    <source>
        <strain evidence="2 3">DSM 26656</strain>
    </source>
</reference>
<dbReference type="CDD" id="cd03046">
    <property type="entry name" value="GST_N_GTT1_like"/>
    <property type="match status" value="1"/>
</dbReference>
<dbReference type="OrthoDB" id="9810080at2"/>
<name>A0A1H6A173_9HYPH</name>
<dbReference type="Pfam" id="PF13409">
    <property type="entry name" value="GST_N_2"/>
    <property type="match status" value="1"/>
</dbReference>
<dbReference type="InterPro" id="IPR036249">
    <property type="entry name" value="Thioredoxin-like_sf"/>
</dbReference>
<dbReference type="SFLD" id="SFLDS00019">
    <property type="entry name" value="Glutathione_Transferase_(cytos"/>
    <property type="match status" value="1"/>
</dbReference>
<dbReference type="PROSITE" id="PS50404">
    <property type="entry name" value="GST_NTER"/>
    <property type="match status" value="1"/>
</dbReference>